<proteinExistence type="predicted"/>
<dbReference type="EMBL" id="KN831775">
    <property type="protein sequence ID" value="KIM43428.1"/>
    <property type="molecule type" value="Genomic_DNA"/>
</dbReference>
<keyword evidence="2" id="KW-1185">Reference proteome</keyword>
<reference evidence="2" key="2">
    <citation type="submission" date="2015-01" db="EMBL/GenBank/DDBJ databases">
        <title>Evolutionary Origins and Diversification of the Mycorrhizal Mutualists.</title>
        <authorList>
            <consortium name="DOE Joint Genome Institute"/>
            <consortium name="Mycorrhizal Genomics Consortium"/>
            <person name="Kohler A."/>
            <person name="Kuo A."/>
            <person name="Nagy L.G."/>
            <person name="Floudas D."/>
            <person name="Copeland A."/>
            <person name="Barry K.W."/>
            <person name="Cichocki N."/>
            <person name="Veneault-Fourrey C."/>
            <person name="LaButti K."/>
            <person name="Lindquist E.A."/>
            <person name="Lipzen A."/>
            <person name="Lundell T."/>
            <person name="Morin E."/>
            <person name="Murat C."/>
            <person name="Riley R."/>
            <person name="Ohm R."/>
            <person name="Sun H."/>
            <person name="Tunlid A."/>
            <person name="Henrissat B."/>
            <person name="Grigoriev I.V."/>
            <person name="Hibbett D.S."/>
            <person name="Martin F."/>
        </authorList>
    </citation>
    <scope>NUCLEOTIDE SEQUENCE [LARGE SCALE GENOMIC DNA]</scope>
    <source>
        <strain evidence="2">h7</strain>
    </source>
</reference>
<evidence type="ECO:0000313" key="1">
    <source>
        <dbReference type="EMBL" id="KIM43428.1"/>
    </source>
</evidence>
<reference evidence="1 2" key="1">
    <citation type="submission" date="2014-04" db="EMBL/GenBank/DDBJ databases">
        <authorList>
            <consortium name="DOE Joint Genome Institute"/>
            <person name="Kuo A."/>
            <person name="Gay G."/>
            <person name="Dore J."/>
            <person name="Kohler A."/>
            <person name="Nagy L.G."/>
            <person name="Floudas D."/>
            <person name="Copeland A."/>
            <person name="Barry K.W."/>
            <person name="Cichocki N."/>
            <person name="Veneault-Fourrey C."/>
            <person name="LaButti K."/>
            <person name="Lindquist E.A."/>
            <person name="Lipzen A."/>
            <person name="Lundell T."/>
            <person name="Morin E."/>
            <person name="Murat C."/>
            <person name="Sun H."/>
            <person name="Tunlid A."/>
            <person name="Henrissat B."/>
            <person name="Grigoriev I.V."/>
            <person name="Hibbett D.S."/>
            <person name="Martin F."/>
            <person name="Nordberg H.P."/>
            <person name="Cantor M.N."/>
            <person name="Hua S.X."/>
        </authorList>
    </citation>
    <scope>NUCLEOTIDE SEQUENCE [LARGE SCALE GENOMIC DNA]</scope>
    <source>
        <strain evidence="2">h7</strain>
    </source>
</reference>
<dbReference type="Proteomes" id="UP000053424">
    <property type="component" value="Unassembled WGS sequence"/>
</dbReference>
<protein>
    <submittedName>
        <fullName evidence="1">Uncharacterized protein</fullName>
    </submittedName>
</protein>
<evidence type="ECO:0000313" key="2">
    <source>
        <dbReference type="Proteomes" id="UP000053424"/>
    </source>
</evidence>
<organism evidence="1 2">
    <name type="scientific">Hebeloma cylindrosporum</name>
    <dbReference type="NCBI Taxonomy" id="76867"/>
    <lineage>
        <taxon>Eukaryota</taxon>
        <taxon>Fungi</taxon>
        <taxon>Dikarya</taxon>
        <taxon>Basidiomycota</taxon>
        <taxon>Agaricomycotina</taxon>
        <taxon>Agaricomycetes</taxon>
        <taxon>Agaricomycetidae</taxon>
        <taxon>Agaricales</taxon>
        <taxon>Agaricineae</taxon>
        <taxon>Hymenogastraceae</taxon>
        <taxon>Hebeloma</taxon>
    </lineage>
</organism>
<dbReference type="HOGENOM" id="CLU_634702_0_0_1"/>
<accession>A0A0C2Y0M8</accession>
<name>A0A0C2Y0M8_HEBCY</name>
<dbReference type="AlphaFoldDB" id="A0A0C2Y0M8"/>
<gene>
    <name evidence="1" type="ORF">M413DRAFT_443369</name>
</gene>
<sequence>MLLNVVHGELRNRHYRPTQPLYDAVKGIRTIARGNDMNPPDPYLFAQFHCLHDLSSSVIGKDANGTYAQTYRNRYFRFLLNLKSSNDLDQKSGFLSNMLTIFRFDSRFVSEENTIAILDIVNPDQELSPTLSRHFAECNLRLLAAVYSKAHRLDRESEPQKSPPLMISPFSLTRAIWSIKEDEIKTEFVRQWSLCIHAFFSTIIHSSPDDLYLKHSFHSHTFFRWYLQTFRNQVYSTTYDSLDSEILTIVVSTITEISVALNDFPNPQRDFLFCVASYYAKLLATGNFRSGHPNVVSAVSTLLEALRNYKAHDQLVWEILRMDKIMETPSFSDKEWWGFLNSPEASIYSSRHSGMGVEGGTMRLSASVQRVPKAASCRVRSHPDIPSFS</sequence>
<dbReference type="OrthoDB" id="3119411at2759"/>